<keyword evidence="2" id="KW-1185">Reference proteome</keyword>
<protein>
    <recommendedName>
        <fullName evidence="3">DUF4157 domain-containing protein</fullName>
    </recommendedName>
</protein>
<sequence>MGTGNLIFSSKKGVELDYYGRAYAGTLIYNSTMPNSLLNGVIAHEIVHIYQVDDFISVNSYMDKLNNNSRFFNSKIFDWVYLDINSLITVGAYSLEGINKQCYYDNYFEWEANLFSERDICD</sequence>
<dbReference type="Proteomes" id="UP001153642">
    <property type="component" value="Unassembled WGS sequence"/>
</dbReference>
<organism evidence="1 2">
    <name type="scientific">Galbibacter pacificus</name>
    <dbReference type="NCBI Taxonomy" id="2996052"/>
    <lineage>
        <taxon>Bacteria</taxon>
        <taxon>Pseudomonadati</taxon>
        <taxon>Bacteroidota</taxon>
        <taxon>Flavobacteriia</taxon>
        <taxon>Flavobacteriales</taxon>
        <taxon>Flavobacteriaceae</taxon>
        <taxon>Galbibacter</taxon>
    </lineage>
</organism>
<evidence type="ECO:0008006" key="3">
    <source>
        <dbReference type="Google" id="ProtNLM"/>
    </source>
</evidence>
<dbReference type="RefSeq" id="WP_277899330.1">
    <property type="nucleotide sequence ID" value="NZ_JAPMUA010000002.1"/>
</dbReference>
<reference evidence="1" key="1">
    <citation type="submission" date="2022-11" db="EMBL/GenBank/DDBJ databases">
        <title>High-quality draft genome sequence of Galbibacter sp. strain CMA-7.</title>
        <authorList>
            <person name="Wei L."/>
            <person name="Dong C."/>
            <person name="Shao Z."/>
        </authorList>
    </citation>
    <scope>NUCLEOTIDE SEQUENCE</scope>
    <source>
        <strain evidence="1">CMA-7</strain>
    </source>
</reference>
<dbReference type="EMBL" id="JAPMUA010000002">
    <property type="protein sequence ID" value="MDG3585401.1"/>
    <property type="molecule type" value="Genomic_DNA"/>
</dbReference>
<comment type="caution">
    <text evidence="1">The sequence shown here is derived from an EMBL/GenBank/DDBJ whole genome shotgun (WGS) entry which is preliminary data.</text>
</comment>
<gene>
    <name evidence="1" type="ORF">OSR52_05920</name>
</gene>
<evidence type="ECO:0000313" key="1">
    <source>
        <dbReference type="EMBL" id="MDG3585401.1"/>
    </source>
</evidence>
<evidence type="ECO:0000313" key="2">
    <source>
        <dbReference type="Proteomes" id="UP001153642"/>
    </source>
</evidence>
<accession>A0ABT6FQ71</accession>
<proteinExistence type="predicted"/>
<name>A0ABT6FQ71_9FLAO</name>